<reference evidence="2" key="1">
    <citation type="submission" date="2017-04" db="EMBL/GenBank/DDBJ databases">
        <title>Function of individual gut microbiota members based on whole genome sequencing of pure cultures obtained from chicken caecum.</title>
        <authorList>
            <person name="Medvecky M."/>
            <person name="Cejkova D."/>
            <person name="Polansky O."/>
            <person name="Karasova D."/>
            <person name="Kubasova T."/>
            <person name="Cizek A."/>
            <person name="Rychlik I."/>
        </authorList>
    </citation>
    <scope>NUCLEOTIDE SEQUENCE [LARGE SCALE GENOMIC DNA]</scope>
    <source>
        <strain evidence="2">An42</strain>
    </source>
</reference>
<evidence type="ECO:0000313" key="2">
    <source>
        <dbReference type="Proteomes" id="UP000195975"/>
    </source>
</evidence>
<dbReference type="Proteomes" id="UP000195975">
    <property type="component" value="Unassembled WGS sequence"/>
</dbReference>
<sequence>MKVSTGKIHTIMKTKNIFLTAISALFIFAACTEEKIIDEPGVSGKGDLVIELSPSSVITKADPTTNSGYQYATEEELTVNNCWIFAVQDNTIKARQYFSSPTQTTGPYKDKDDTYTKGYQVTLNGLNYGTYDFWVVANPTGGADDSRYTTCVDLDDLKKIIEGSTTYNDAFPNPSQLIKVGNKESEFDRANNTIIVPLTQLAARVQLKIEIDLKWDKTGSYYEYFAPGSEDSSVGDNGLLDKRGLEQVLGKSVNNSDGVALKDIDVEDYTYFGYGIKFENGNSKGISVENLNVKKITVYEGYALKDLNFVINNIRVNSLIGLPQVTDYVTPSYDRVTFKSEGSIVSYICSFYTYGKDCLDVDLEGTLLNGQFREEQKGTSSGYFINDANGTNTNNIKNGIYPEAGGTLTFVNGWQGNIDNCKFVLITNKEDLALDDEVVPAGGDYKEQSYKQSAQLIPKDGFVNGHYYEGTIRIKSVPVSGQMTVEIDPFKDFGPIDFGFN</sequence>
<organism evidence="1 2">
    <name type="scientific">Parabacteroides johnsonii</name>
    <dbReference type="NCBI Taxonomy" id="387661"/>
    <lineage>
        <taxon>Bacteria</taxon>
        <taxon>Pseudomonadati</taxon>
        <taxon>Bacteroidota</taxon>
        <taxon>Bacteroidia</taxon>
        <taxon>Bacteroidales</taxon>
        <taxon>Tannerellaceae</taxon>
        <taxon>Parabacteroides</taxon>
    </lineage>
</organism>
<dbReference type="EMBL" id="NFIJ01000008">
    <property type="protein sequence ID" value="OUO05198.1"/>
    <property type="molecule type" value="Genomic_DNA"/>
</dbReference>
<name>A0A9Q5X806_9BACT</name>
<dbReference type="Gene3D" id="2.60.40.2580">
    <property type="match status" value="1"/>
</dbReference>
<dbReference type="AlphaFoldDB" id="A0A9Q5X806"/>
<accession>A0A9Q5X806</accession>
<protein>
    <submittedName>
        <fullName evidence="1">Uncharacterized protein</fullName>
    </submittedName>
</protein>
<evidence type="ECO:0000313" key="1">
    <source>
        <dbReference type="EMBL" id="OUO05198.1"/>
    </source>
</evidence>
<dbReference type="PROSITE" id="PS51257">
    <property type="entry name" value="PROKAR_LIPOPROTEIN"/>
    <property type="match status" value="1"/>
</dbReference>
<gene>
    <name evidence="1" type="ORF">B5F96_09135</name>
</gene>
<comment type="caution">
    <text evidence="1">The sequence shown here is derived from an EMBL/GenBank/DDBJ whole genome shotgun (WGS) entry which is preliminary data.</text>
</comment>
<proteinExistence type="predicted"/>